<evidence type="ECO:0000256" key="7">
    <source>
        <dbReference type="ARBA" id="ARBA00022989"/>
    </source>
</evidence>
<dbReference type="RefSeq" id="WP_126806709.1">
    <property type="nucleotide sequence ID" value="NZ_NGKA01000002.1"/>
</dbReference>
<protein>
    <submittedName>
        <fullName evidence="12">Multidrug ABC transporter ATP-binding protein</fullName>
    </submittedName>
</protein>
<evidence type="ECO:0000256" key="9">
    <source>
        <dbReference type="SAM" id="Phobius"/>
    </source>
</evidence>
<dbReference type="InterPro" id="IPR003593">
    <property type="entry name" value="AAA+_ATPase"/>
</dbReference>
<evidence type="ECO:0000259" key="10">
    <source>
        <dbReference type="PROSITE" id="PS50893"/>
    </source>
</evidence>
<dbReference type="PANTHER" id="PTHR43394">
    <property type="entry name" value="ATP-DEPENDENT PERMEASE MDL1, MITOCHONDRIAL"/>
    <property type="match status" value="1"/>
</dbReference>
<evidence type="ECO:0000256" key="2">
    <source>
        <dbReference type="ARBA" id="ARBA00022448"/>
    </source>
</evidence>
<dbReference type="GO" id="GO:0015421">
    <property type="term" value="F:ABC-type oligopeptide transporter activity"/>
    <property type="evidence" value="ECO:0007669"/>
    <property type="project" value="TreeGrafter"/>
</dbReference>
<evidence type="ECO:0000259" key="11">
    <source>
        <dbReference type="PROSITE" id="PS50929"/>
    </source>
</evidence>
<dbReference type="FunFam" id="3.40.50.300:FF:000854">
    <property type="entry name" value="Multidrug ABC transporter ATP-binding protein"/>
    <property type="match status" value="1"/>
</dbReference>
<evidence type="ECO:0000313" key="13">
    <source>
        <dbReference type="Proteomes" id="UP000287605"/>
    </source>
</evidence>
<dbReference type="Proteomes" id="UP000287605">
    <property type="component" value="Unassembled WGS sequence"/>
</dbReference>
<dbReference type="GO" id="GO:0016887">
    <property type="term" value="F:ATP hydrolysis activity"/>
    <property type="evidence" value="ECO:0007669"/>
    <property type="project" value="InterPro"/>
</dbReference>
<dbReference type="EMBL" id="NGKA01000002">
    <property type="protein sequence ID" value="RSU15107.1"/>
    <property type="molecule type" value="Genomic_DNA"/>
</dbReference>
<dbReference type="OrthoDB" id="9770415at2"/>
<dbReference type="PROSITE" id="PS50929">
    <property type="entry name" value="ABC_TM1F"/>
    <property type="match status" value="1"/>
</dbReference>
<feature type="transmembrane region" description="Helical" evidence="9">
    <location>
        <begin position="242"/>
        <end position="259"/>
    </location>
</feature>
<feature type="domain" description="ABC transmembrane type-1" evidence="11">
    <location>
        <begin position="16"/>
        <end position="298"/>
    </location>
</feature>
<keyword evidence="13" id="KW-1185">Reference proteome</keyword>
<dbReference type="SUPFAM" id="SSF90123">
    <property type="entry name" value="ABC transporter transmembrane region"/>
    <property type="match status" value="1"/>
</dbReference>
<keyword evidence="5" id="KW-0547">Nucleotide-binding</keyword>
<evidence type="ECO:0000256" key="3">
    <source>
        <dbReference type="ARBA" id="ARBA00022475"/>
    </source>
</evidence>
<keyword evidence="4 9" id="KW-0812">Transmembrane</keyword>
<dbReference type="InterPro" id="IPR011527">
    <property type="entry name" value="ABC1_TM_dom"/>
</dbReference>
<comment type="subcellular location">
    <subcellularLocation>
        <location evidence="1">Cell membrane</location>
        <topology evidence="1">Multi-pass membrane protein</topology>
    </subcellularLocation>
</comment>
<evidence type="ECO:0000313" key="12">
    <source>
        <dbReference type="EMBL" id="RSU15107.1"/>
    </source>
</evidence>
<dbReference type="GO" id="GO:0005524">
    <property type="term" value="F:ATP binding"/>
    <property type="evidence" value="ECO:0007669"/>
    <property type="project" value="UniProtKB-KW"/>
</dbReference>
<evidence type="ECO:0000256" key="5">
    <source>
        <dbReference type="ARBA" id="ARBA00022741"/>
    </source>
</evidence>
<keyword evidence="7 9" id="KW-1133">Transmembrane helix</keyword>
<dbReference type="SMART" id="SM00382">
    <property type="entry name" value="AAA"/>
    <property type="match status" value="1"/>
</dbReference>
<feature type="domain" description="ABC transporter" evidence="10">
    <location>
        <begin position="332"/>
        <end position="567"/>
    </location>
</feature>
<proteinExistence type="predicted"/>
<dbReference type="AlphaFoldDB" id="A0A430B437"/>
<dbReference type="Gene3D" id="3.40.50.300">
    <property type="entry name" value="P-loop containing nucleotide triphosphate hydrolases"/>
    <property type="match status" value="1"/>
</dbReference>
<dbReference type="Pfam" id="PF00005">
    <property type="entry name" value="ABC_tran"/>
    <property type="match status" value="1"/>
</dbReference>
<feature type="transmembrane region" description="Helical" evidence="9">
    <location>
        <begin position="279"/>
        <end position="296"/>
    </location>
</feature>
<feature type="transmembrane region" description="Helical" evidence="9">
    <location>
        <begin position="14"/>
        <end position="36"/>
    </location>
</feature>
<evidence type="ECO:0000256" key="1">
    <source>
        <dbReference type="ARBA" id="ARBA00004651"/>
    </source>
</evidence>
<feature type="transmembrane region" description="Helical" evidence="9">
    <location>
        <begin position="56"/>
        <end position="76"/>
    </location>
</feature>
<comment type="caution">
    <text evidence="12">The sequence shown here is derived from an EMBL/GenBank/DDBJ whole genome shotgun (WGS) entry which is preliminary data.</text>
</comment>
<evidence type="ECO:0000256" key="8">
    <source>
        <dbReference type="ARBA" id="ARBA00023136"/>
    </source>
</evidence>
<dbReference type="InterPro" id="IPR003439">
    <property type="entry name" value="ABC_transporter-like_ATP-bd"/>
</dbReference>
<keyword evidence="2" id="KW-0813">Transport</keyword>
<dbReference type="InterPro" id="IPR039421">
    <property type="entry name" value="Type_1_exporter"/>
</dbReference>
<dbReference type="Gene3D" id="1.20.1560.10">
    <property type="entry name" value="ABC transporter type 1, transmembrane domain"/>
    <property type="match status" value="1"/>
</dbReference>
<dbReference type="GO" id="GO:0005886">
    <property type="term" value="C:plasma membrane"/>
    <property type="evidence" value="ECO:0007669"/>
    <property type="project" value="UniProtKB-SubCell"/>
</dbReference>
<dbReference type="CDD" id="cd18548">
    <property type="entry name" value="ABC_6TM_Tm287_like"/>
    <property type="match status" value="1"/>
</dbReference>
<dbReference type="PANTHER" id="PTHR43394:SF1">
    <property type="entry name" value="ATP-BINDING CASSETTE SUB-FAMILY B MEMBER 10, MITOCHONDRIAL"/>
    <property type="match status" value="1"/>
</dbReference>
<feature type="transmembrane region" description="Helical" evidence="9">
    <location>
        <begin position="130"/>
        <end position="150"/>
    </location>
</feature>
<keyword evidence="6 12" id="KW-0067">ATP-binding</keyword>
<keyword evidence="8 9" id="KW-0472">Membrane</keyword>
<feature type="transmembrane region" description="Helical" evidence="9">
    <location>
        <begin position="156"/>
        <end position="174"/>
    </location>
</feature>
<dbReference type="PROSITE" id="PS00211">
    <property type="entry name" value="ABC_TRANSPORTER_1"/>
    <property type="match status" value="1"/>
</dbReference>
<dbReference type="SUPFAM" id="SSF52540">
    <property type="entry name" value="P-loop containing nucleoside triphosphate hydrolases"/>
    <property type="match status" value="1"/>
</dbReference>
<dbReference type="Pfam" id="PF00664">
    <property type="entry name" value="ABC_membrane"/>
    <property type="match status" value="1"/>
</dbReference>
<organism evidence="12 13">
    <name type="scientific">Vagococcus elongatus</name>
    <dbReference type="NCBI Taxonomy" id="180344"/>
    <lineage>
        <taxon>Bacteria</taxon>
        <taxon>Bacillati</taxon>
        <taxon>Bacillota</taxon>
        <taxon>Bacilli</taxon>
        <taxon>Lactobacillales</taxon>
        <taxon>Enterococcaceae</taxon>
        <taxon>Vagococcus</taxon>
    </lineage>
</organism>
<evidence type="ECO:0000256" key="6">
    <source>
        <dbReference type="ARBA" id="ARBA00022840"/>
    </source>
</evidence>
<name>A0A430B437_9ENTE</name>
<dbReference type="PROSITE" id="PS50893">
    <property type="entry name" value="ABC_TRANSPORTER_2"/>
    <property type="match status" value="1"/>
</dbReference>
<accession>A0A430B437</accession>
<dbReference type="InterPro" id="IPR036640">
    <property type="entry name" value="ABC1_TM_sf"/>
</dbReference>
<dbReference type="InterPro" id="IPR017871">
    <property type="entry name" value="ABC_transporter-like_CS"/>
</dbReference>
<sequence length="577" mass="64939">MKLMWHYTVRHKKLLLLNFLSVFGFIIIELGLPTLLARMIDQGVAQQNFDYVKKMGFVMLGVTIIGSILNLFLAYFGAKLTTKIIVDVRDDMYRNIQTFSHSEYEKIGVSSLITRITNDAYQVMLFLGQVLRTGFMTPMMFIGSLTMILIQNASLAKYVLYSIPILLVGIYLIAKYSEPMSQRQQKSLDKINRIVRENLSGLRVVRAFVNEKFQEKRFGEVNEVYAKNSINLFTLMSSAQPVFFIFFNFIIVLVIWVGAKQIEVGSLQVGELVAFIEYIFHALFSFMMFAGIFIMYPRAAVSADRIQEVLDTKTSILPNEGGTTTTETAGYVEFKEVSFAYDDTESPVLRNISFSAKPGQIVAFIGSTGSGKSTLIQLLPRFYDVTKGQVLIDGVDVRDYNIDSLRKKIGYIPQKALLFSGTIRDNLLFGNPDAKAEDFDYALEIAQAADFVSQKEKGLEEPVSEGGSNFSGGQKQRLAIARALIRRPSIYVFDDSFSALDYATDARLRKRLAQEITDATVFIVAQRVSTIMNADQIIVLNEGEIVGQGTHQELLKSNQIYYDIASSQLSEEELAYE</sequence>
<evidence type="ECO:0000256" key="4">
    <source>
        <dbReference type="ARBA" id="ARBA00022692"/>
    </source>
</evidence>
<gene>
    <name evidence="12" type="ORF">CBF29_01895</name>
</gene>
<dbReference type="InterPro" id="IPR027417">
    <property type="entry name" value="P-loop_NTPase"/>
</dbReference>
<reference evidence="12 13" key="1">
    <citation type="submission" date="2017-05" db="EMBL/GenBank/DDBJ databases">
        <title>Vagococcus spp. assemblies.</title>
        <authorList>
            <person name="Gulvik C.A."/>
        </authorList>
    </citation>
    <scope>NUCLEOTIDE SEQUENCE [LARGE SCALE GENOMIC DNA]</scope>
    <source>
        <strain evidence="12 13">CCUG 51432</strain>
    </source>
</reference>
<keyword evidence="3" id="KW-1003">Cell membrane</keyword>